<evidence type="ECO:0000313" key="1">
    <source>
        <dbReference type="EMBL" id="VDK56711.1"/>
    </source>
</evidence>
<accession>A0A0M3K6P2</accession>
<name>A0A0M3K6P2_ANISI</name>
<organism evidence="3">
    <name type="scientific">Anisakis simplex</name>
    <name type="common">Herring worm</name>
    <dbReference type="NCBI Taxonomy" id="6269"/>
    <lineage>
        <taxon>Eukaryota</taxon>
        <taxon>Metazoa</taxon>
        <taxon>Ecdysozoa</taxon>
        <taxon>Nematoda</taxon>
        <taxon>Chromadorea</taxon>
        <taxon>Rhabditida</taxon>
        <taxon>Spirurina</taxon>
        <taxon>Ascaridomorpha</taxon>
        <taxon>Ascaridoidea</taxon>
        <taxon>Anisakidae</taxon>
        <taxon>Anisakis</taxon>
        <taxon>Anisakis simplex complex</taxon>
    </lineage>
</organism>
<dbReference type="Proteomes" id="UP000267096">
    <property type="component" value="Unassembled WGS sequence"/>
</dbReference>
<protein>
    <submittedName>
        <fullName evidence="3">Ovule protein</fullName>
    </submittedName>
</protein>
<evidence type="ECO:0000313" key="2">
    <source>
        <dbReference type="Proteomes" id="UP000267096"/>
    </source>
</evidence>
<sequence>MAFEGLLDSLLQESDQLPEKSGKRSYEKKLTLAQRHSNSVSCYFGVFCVYKSEPYNCPYRDRSICLKTLCLTAVCLKTH</sequence>
<keyword evidence="2" id="KW-1185">Reference proteome</keyword>
<evidence type="ECO:0000313" key="3">
    <source>
        <dbReference type="WBParaSite" id="ASIM_0001663301-mRNA-1"/>
    </source>
</evidence>
<gene>
    <name evidence="1" type="ORF">ASIM_LOCUS16040</name>
</gene>
<dbReference type="WBParaSite" id="ASIM_0001663301-mRNA-1">
    <property type="protein sequence ID" value="ASIM_0001663301-mRNA-1"/>
    <property type="gene ID" value="ASIM_0001663301"/>
</dbReference>
<reference evidence="1 2" key="2">
    <citation type="submission" date="2018-11" db="EMBL/GenBank/DDBJ databases">
        <authorList>
            <consortium name="Pathogen Informatics"/>
        </authorList>
    </citation>
    <scope>NUCLEOTIDE SEQUENCE [LARGE SCALE GENOMIC DNA]</scope>
</reference>
<reference evidence="3" key="1">
    <citation type="submission" date="2017-02" db="UniProtKB">
        <authorList>
            <consortium name="WormBaseParasite"/>
        </authorList>
    </citation>
    <scope>IDENTIFICATION</scope>
</reference>
<proteinExistence type="predicted"/>
<dbReference type="EMBL" id="UYRR01032756">
    <property type="protein sequence ID" value="VDK56711.1"/>
    <property type="molecule type" value="Genomic_DNA"/>
</dbReference>
<dbReference type="AlphaFoldDB" id="A0A0M3K6P2"/>